<name>A0A9W8MNS5_9AGAR</name>
<protein>
    <submittedName>
        <fullName evidence="1">Uncharacterized protein</fullName>
    </submittedName>
</protein>
<evidence type="ECO:0000313" key="1">
    <source>
        <dbReference type="EMBL" id="KAJ2936772.1"/>
    </source>
</evidence>
<sequence>MRLPIELIDGILDYLSDDPVSLSNCSVSSYAFTSTSQRKLFASVKITPPRCHDHASLTRKLYQTLKESPRLSAYVHTLQLEDVGQIVTCKNGVTHHWLALDEDFPLLLTTLPAVRKLIWNNGLNWFNWFALPCTTRQAIQTAFVQWPLAHLEVMGMVNFPLSSIKTTKPLRHVELRAVHFVEEIRPGSSDDCSAMVKPLLEGCTPKLKSLSLVEPCRRLLPELATWFAEDMDVSGLQSLSFKTYGGYYPKGEDVVSMLRILQASASSITTLEVSPALEGTDITTIPSLALPPLEYPNLHALSLGFEVSDLPLYTGDASGNSSAQWVARSLENLANSPSQSLKTIQLRCHLVQADPAATFDQDIWKSLAKHMCSPKLGQLREVEIQIHAVYSEAKAAMPAVSNLLRDVMLKPFGERGISLQIEEIS</sequence>
<organism evidence="1 2">
    <name type="scientific">Candolleomyces eurysporus</name>
    <dbReference type="NCBI Taxonomy" id="2828524"/>
    <lineage>
        <taxon>Eukaryota</taxon>
        <taxon>Fungi</taxon>
        <taxon>Dikarya</taxon>
        <taxon>Basidiomycota</taxon>
        <taxon>Agaricomycotina</taxon>
        <taxon>Agaricomycetes</taxon>
        <taxon>Agaricomycetidae</taxon>
        <taxon>Agaricales</taxon>
        <taxon>Agaricineae</taxon>
        <taxon>Psathyrellaceae</taxon>
        <taxon>Candolleomyces</taxon>
    </lineage>
</organism>
<proteinExistence type="predicted"/>
<comment type="caution">
    <text evidence="1">The sequence shown here is derived from an EMBL/GenBank/DDBJ whole genome shotgun (WGS) entry which is preliminary data.</text>
</comment>
<accession>A0A9W8MNS5</accession>
<dbReference type="EMBL" id="JANBPK010000018">
    <property type="protein sequence ID" value="KAJ2936772.1"/>
    <property type="molecule type" value="Genomic_DNA"/>
</dbReference>
<reference evidence="1" key="1">
    <citation type="submission" date="2022-06" db="EMBL/GenBank/DDBJ databases">
        <title>Genome Sequence of Candolleomyces eurysporus.</title>
        <authorList>
            <person name="Buettner E."/>
        </authorList>
    </citation>
    <scope>NUCLEOTIDE SEQUENCE</scope>
    <source>
        <strain evidence="1">VTCC 930004</strain>
    </source>
</reference>
<evidence type="ECO:0000313" key="2">
    <source>
        <dbReference type="Proteomes" id="UP001140091"/>
    </source>
</evidence>
<dbReference type="OrthoDB" id="2914213at2759"/>
<feature type="non-terminal residue" evidence="1">
    <location>
        <position position="425"/>
    </location>
</feature>
<dbReference type="Proteomes" id="UP001140091">
    <property type="component" value="Unassembled WGS sequence"/>
</dbReference>
<gene>
    <name evidence="1" type="ORF">H1R20_g321</name>
</gene>
<keyword evidence="2" id="KW-1185">Reference proteome</keyword>
<dbReference type="AlphaFoldDB" id="A0A9W8MNS5"/>